<evidence type="ECO:0000256" key="5">
    <source>
        <dbReference type="ARBA" id="ARBA00023242"/>
    </source>
</evidence>
<name>A0A5D2AZA3_GOSDA</name>
<dbReference type="GO" id="GO:0005634">
    <property type="term" value="C:nucleus"/>
    <property type="evidence" value="ECO:0007669"/>
    <property type="project" value="UniProtKB-SubCell"/>
</dbReference>
<keyword evidence="8" id="KW-1185">Reference proteome</keyword>
<dbReference type="SMART" id="SM00432">
    <property type="entry name" value="MADS"/>
    <property type="match status" value="1"/>
</dbReference>
<evidence type="ECO:0000256" key="4">
    <source>
        <dbReference type="ARBA" id="ARBA00023163"/>
    </source>
</evidence>
<dbReference type="PRINTS" id="PR00404">
    <property type="entry name" value="MADSDOMAIN"/>
</dbReference>
<keyword evidence="4" id="KW-0804">Transcription</keyword>
<dbReference type="SUPFAM" id="SSF55455">
    <property type="entry name" value="SRF-like"/>
    <property type="match status" value="1"/>
</dbReference>
<comment type="subcellular location">
    <subcellularLocation>
        <location evidence="1">Nucleus</location>
    </subcellularLocation>
</comment>
<protein>
    <recommendedName>
        <fullName evidence="6">MADS-box domain-containing protein</fullName>
    </recommendedName>
</protein>
<dbReference type="EMBL" id="CM017710">
    <property type="protein sequence ID" value="TYG50337.1"/>
    <property type="molecule type" value="Genomic_DNA"/>
</dbReference>
<evidence type="ECO:0000256" key="1">
    <source>
        <dbReference type="ARBA" id="ARBA00004123"/>
    </source>
</evidence>
<dbReference type="PANTHER" id="PTHR11945">
    <property type="entry name" value="MADS BOX PROTEIN"/>
    <property type="match status" value="1"/>
</dbReference>
<keyword evidence="5" id="KW-0539">Nucleus</keyword>
<dbReference type="PANTHER" id="PTHR11945:SF725">
    <property type="entry name" value="AGAMOUS-LIKE 58-RELATED"/>
    <property type="match status" value="1"/>
</dbReference>
<dbReference type="InterPro" id="IPR002100">
    <property type="entry name" value="TF_MADSbox"/>
</dbReference>
<proteinExistence type="predicted"/>
<sequence length="96" mass="11105">KENQGRRKIEIKIIENENDRLILFPKRCTVIYQKIYEISTLCGGEILFIIFSAIGKPYSFVHPSTKSTAKRFLNANQPLNDTIYAPVEAFRKVRSN</sequence>
<dbReference type="AlphaFoldDB" id="A0A5D2AZA3"/>
<evidence type="ECO:0000313" key="7">
    <source>
        <dbReference type="EMBL" id="TYG50337.1"/>
    </source>
</evidence>
<evidence type="ECO:0000256" key="3">
    <source>
        <dbReference type="ARBA" id="ARBA00023125"/>
    </source>
</evidence>
<dbReference type="GO" id="GO:0046983">
    <property type="term" value="F:protein dimerization activity"/>
    <property type="evidence" value="ECO:0007669"/>
    <property type="project" value="InterPro"/>
</dbReference>
<reference evidence="7 8" key="1">
    <citation type="submission" date="2019-06" db="EMBL/GenBank/DDBJ databases">
        <title>WGS assembly of Gossypium darwinii.</title>
        <authorList>
            <person name="Chen Z.J."/>
            <person name="Sreedasyam A."/>
            <person name="Ando A."/>
            <person name="Song Q."/>
            <person name="De L."/>
            <person name="Hulse-Kemp A."/>
            <person name="Ding M."/>
            <person name="Ye W."/>
            <person name="Kirkbride R."/>
            <person name="Jenkins J."/>
            <person name="Plott C."/>
            <person name="Lovell J."/>
            <person name="Lin Y.-M."/>
            <person name="Vaughn R."/>
            <person name="Liu B."/>
            <person name="Li W."/>
            <person name="Simpson S."/>
            <person name="Scheffler B."/>
            <person name="Saski C."/>
            <person name="Grover C."/>
            <person name="Hu G."/>
            <person name="Conover J."/>
            <person name="Carlson J."/>
            <person name="Shu S."/>
            <person name="Boston L."/>
            <person name="Williams M."/>
            <person name="Peterson D."/>
            <person name="Mcgee K."/>
            <person name="Jones D."/>
            <person name="Wendel J."/>
            <person name="Stelly D."/>
            <person name="Grimwood J."/>
            <person name="Schmutz J."/>
        </authorList>
    </citation>
    <scope>NUCLEOTIDE SEQUENCE [LARGE SCALE GENOMIC DNA]</scope>
    <source>
        <strain evidence="7">1808015.09</strain>
    </source>
</reference>
<evidence type="ECO:0000259" key="6">
    <source>
        <dbReference type="PROSITE" id="PS50066"/>
    </source>
</evidence>
<dbReference type="GO" id="GO:0000978">
    <property type="term" value="F:RNA polymerase II cis-regulatory region sequence-specific DNA binding"/>
    <property type="evidence" value="ECO:0007669"/>
    <property type="project" value="TreeGrafter"/>
</dbReference>
<keyword evidence="2" id="KW-0805">Transcription regulation</keyword>
<feature type="domain" description="MADS-box" evidence="6">
    <location>
        <begin position="4"/>
        <end position="64"/>
    </location>
</feature>
<organism evidence="7 8">
    <name type="scientific">Gossypium darwinii</name>
    <name type="common">Darwin's cotton</name>
    <name type="synonym">Gossypium barbadense var. darwinii</name>
    <dbReference type="NCBI Taxonomy" id="34276"/>
    <lineage>
        <taxon>Eukaryota</taxon>
        <taxon>Viridiplantae</taxon>
        <taxon>Streptophyta</taxon>
        <taxon>Embryophyta</taxon>
        <taxon>Tracheophyta</taxon>
        <taxon>Spermatophyta</taxon>
        <taxon>Magnoliopsida</taxon>
        <taxon>eudicotyledons</taxon>
        <taxon>Gunneridae</taxon>
        <taxon>Pentapetalae</taxon>
        <taxon>rosids</taxon>
        <taxon>malvids</taxon>
        <taxon>Malvales</taxon>
        <taxon>Malvaceae</taxon>
        <taxon>Malvoideae</taxon>
        <taxon>Gossypium</taxon>
    </lineage>
</organism>
<dbReference type="Proteomes" id="UP000323506">
    <property type="component" value="Chromosome D10"/>
</dbReference>
<keyword evidence="3" id="KW-0238">DNA-binding</keyword>
<dbReference type="PROSITE" id="PS50066">
    <property type="entry name" value="MADS_BOX_2"/>
    <property type="match status" value="1"/>
</dbReference>
<dbReference type="InterPro" id="IPR036879">
    <property type="entry name" value="TF_MADSbox_sf"/>
</dbReference>
<dbReference type="Gene3D" id="3.40.1810.10">
    <property type="entry name" value="Transcription factor, MADS-box"/>
    <property type="match status" value="1"/>
</dbReference>
<evidence type="ECO:0000313" key="8">
    <source>
        <dbReference type="Proteomes" id="UP000323506"/>
    </source>
</evidence>
<feature type="non-terminal residue" evidence="7">
    <location>
        <position position="1"/>
    </location>
</feature>
<evidence type="ECO:0000256" key="2">
    <source>
        <dbReference type="ARBA" id="ARBA00023015"/>
    </source>
</evidence>
<dbReference type="GO" id="GO:0000981">
    <property type="term" value="F:DNA-binding transcription factor activity, RNA polymerase II-specific"/>
    <property type="evidence" value="ECO:0007669"/>
    <property type="project" value="TreeGrafter"/>
</dbReference>
<dbReference type="Pfam" id="PF00319">
    <property type="entry name" value="SRF-TF"/>
    <property type="match status" value="1"/>
</dbReference>
<gene>
    <name evidence="7" type="ORF">ES288_D10G167300v1</name>
</gene>
<accession>A0A5D2AZA3</accession>